<dbReference type="GO" id="GO:0005524">
    <property type="term" value="F:ATP binding"/>
    <property type="evidence" value="ECO:0007669"/>
    <property type="project" value="UniProtKB-UniRule"/>
</dbReference>
<evidence type="ECO:0000313" key="5">
    <source>
        <dbReference type="Proteomes" id="UP000307943"/>
    </source>
</evidence>
<feature type="binding site" evidence="1">
    <location>
        <position position="51"/>
    </location>
    <ligand>
        <name>ATP</name>
        <dbReference type="ChEBI" id="CHEBI:30616"/>
    </ligand>
</feature>
<reference evidence="4 5" key="1">
    <citation type="submission" date="2019-05" db="EMBL/GenBank/DDBJ databases">
        <title>We sequenced the genome of Paenibacillus hemerocallicola KCTC 33185 for further insight into its adaptation and study the phylogeny of Paenibacillus.</title>
        <authorList>
            <person name="Narsing Rao M.P."/>
        </authorList>
    </citation>
    <scope>NUCLEOTIDE SEQUENCE [LARGE SCALE GENOMIC DNA]</scope>
    <source>
        <strain evidence="4 5">KCTC 33185</strain>
    </source>
</reference>
<proteinExistence type="predicted"/>
<keyword evidence="1" id="KW-0547">Nucleotide-binding</keyword>
<keyword evidence="1" id="KW-0067">ATP-binding</keyword>
<dbReference type="Gene3D" id="1.10.510.10">
    <property type="entry name" value="Transferase(Phosphotransferase) domain 1"/>
    <property type="match status" value="1"/>
</dbReference>
<evidence type="ECO:0000256" key="1">
    <source>
        <dbReference type="PROSITE-ProRule" id="PRU10141"/>
    </source>
</evidence>
<name>A0A5C4T0R7_9BACL</name>
<protein>
    <submittedName>
        <fullName evidence="4">Serine/threonine protein kinase</fullName>
    </submittedName>
</protein>
<feature type="transmembrane region" description="Helical" evidence="2">
    <location>
        <begin position="281"/>
        <end position="302"/>
    </location>
</feature>
<dbReference type="OrthoDB" id="583109at2"/>
<dbReference type="AlphaFoldDB" id="A0A5C4T0R7"/>
<dbReference type="InterPro" id="IPR000719">
    <property type="entry name" value="Prot_kinase_dom"/>
</dbReference>
<keyword evidence="4" id="KW-0418">Kinase</keyword>
<evidence type="ECO:0000259" key="3">
    <source>
        <dbReference type="PROSITE" id="PS50011"/>
    </source>
</evidence>
<keyword evidence="2" id="KW-0812">Transmembrane</keyword>
<dbReference type="GO" id="GO:0004674">
    <property type="term" value="F:protein serine/threonine kinase activity"/>
    <property type="evidence" value="ECO:0007669"/>
    <property type="project" value="UniProtKB-KW"/>
</dbReference>
<dbReference type="RefSeq" id="WP_139605964.1">
    <property type="nucleotide sequence ID" value="NZ_VDCQ01000057.1"/>
</dbReference>
<dbReference type="InterPro" id="IPR011009">
    <property type="entry name" value="Kinase-like_dom_sf"/>
</dbReference>
<sequence>MTTSSKVVLTEGFTVCGKWNKRSYRIGRLLGEGANGKVFLVHSGKRAYALKFGFDALDIQMEVNVLRELDKKMQRPFLHDADDVELNGNVYPFYVMTYIRGDIPRHYIGRNGSDWFYLIGLNLLHKLGDLHRQGYVFGDLKSENVLVSGYGEVELVDYGGVTGKGRSVKQFTELYDRGFWNAGERVADDGYDLFGFAVFCLQMGGMEKKLKELAGGLPQNRSPGDLAKLVDECPKCRPVSDVLKGAIAGRWTSSSDAAASWKLLMEKHGAAWRPRPEKAGLWIRTAFIASIGLFLSALYAFLLNG</sequence>
<dbReference type="EMBL" id="VDCQ01000057">
    <property type="protein sequence ID" value="TNJ62536.1"/>
    <property type="molecule type" value="Genomic_DNA"/>
</dbReference>
<accession>A0A5C4T0R7</accession>
<dbReference type="PROSITE" id="PS50011">
    <property type="entry name" value="PROTEIN_KINASE_DOM"/>
    <property type="match status" value="1"/>
</dbReference>
<keyword evidence="2" id="KW-0472">Membrane</keyword>
<gene>
    <name evidence="4" type="ORF">FE784_30055</name>
</gene>
<comment type="caution">
    <text evidence="4">The sequence shown here is derived from an EMBL/GenBank/DDBJ whole genome shotgun (WGS) entry which is preliminary data.</text>
</comment>
<dbReference type="PROSITE" id="PS00107">
    <property type="entry name" value="PROTEIN_KINASE_ATP"/>
    <property type="match status" value="1"/>
</dbReference>
<keyword evidence="4" id="KW-0808">Transferase</keyword>
<feature type="domain" description="Protein kinase" evidence="3">
    <location>
        <begin position="24"/>
        <end position="271"/>
    </location>
</feature>
<dbReference type="SUPFAM" id="SSF56112">
    <property type="entry name" value="Protein kinase-like (PK-like)"/>
    <property type="match status" value="1"/>
</dbReference>
<dbReference type="InterPro" id="IPR017441">
    <property type="entry name" value="Protein_kinase_ATP_BS"/>
</dbReference>
<keyword evidence="4" id="KW-0723">Serine/threonine-protein kinase</keyword>
<organism evidence="4 5">
    <name type="scientific">Paenibacillus hemerocallicola</name>
    <dbReference type="NCBI Taxonomy" id="1172614"/>
    <lineage>
        <taxon>Bacteria</taxon>
        <taxon>Bacillati</taxon>
        <taxon>Bacillota</taxon>
        <taxon>Bacilli</taxon>
        <taxon>Bacillales</taxon>
        <taxon>Paenibacillaceae</taxon>
        <taxon>Paenibacillus</taxon>
    </lineage>
</organism>
<evidence type="ECO:0000256" key="2">
    <source>
        <dbReference type="SAM" id="Phobius"/>
    </source>
</evidence>
<dbReference type="Proteomes" id="UP000307943">
    <property type="component" value="Unassembled WGS sequence"/>
</dbReference>
<dbReference type="SMART" id="SM00220">
    <property type="entry name" value="S_TKc"/>
    <property type="match status" value="1"/>
</dbReference>
<keyword evidence="5" id="KW-1185">Reference proteome</keyword>
<keyword evidence="2" id="KW-1133">Transmembrane helix</keyword>
<evidence type="ECO:0000313" key="4">
    <source>
        <dbReference type="EMBL" id="TNJ62536.1"/>
    </source>
</evidence>
<dbReference type="Pfam" id="PF00069">
    <property type="entry name" value="Pkinase"/>
    <property type="match status" value="1"/>
</dbReference>